<dbReference type="AlphaFoldDB" id="V4NPQ0"/>
<feature type="region of interest" description="Disordered" evidence="2">
    <location>
        <begin position="426"/>
        <end position="567"/>
    </location>
</feature>
<evidence type="ECO:0000256" key="1">
    <source>
        <dbReference type="ARBA" id="ARBA00022737"/>
    </source>
</evidence>
<dbReference type="Proteomes" id="UP000030689">
    <property type="component" value="Unassembled WGS sequence"/>
</dbReference>
<dbReference type="Gene3D" id="2.120.10.30">
    <property type="entry name" value="TolB, C-terminal domain"/>
    <property type="match status" value="1"/>
</dbReference>
<feature type="compositionally biased region" description="Basic residues" evidence="2">
    <location>
        <begin position="511"/>
        <end position="523"/>
    </location>
</feature>
<evidence type="ECO:0000313" key="4">
    <source>
        <dbReference type="Proteomes" id="UP000030689"/>
    </source>
</evidence>
<sequence>MGSMIGPLKDLPLKGPVMGSVMSQLEDELVTIRKERKKTCCHCKLVSFYQCFLVCLGICESPLGFDSNIIVLGSYRKEMGESQNLVAESFSWSLKTLFILSIIFTLHSFPFQAQAAPAGSLIKHMSWVLKWTTGSSSKISQSDTNVLQFENGYLVETVVEGSEIGVVPYKIRVSDDGELYAVDEVNSNIMKITPPLSQYSRGRLVAGSFQGKTGHADGKPSDARFNHPRGVTMDDKGNVYVADTLNLAIRKIGDSGVTTIAGGKSNVAGYRDGPSEDAKFSNDFDVVYVRPTCSLLVIDRGNAALRQISLSEEDCDYQYSSISLTDILMVIGAVAIGYATCFLQQGFGHSFFSKTQLSSETSFEEEHQGKEKLSRPVLETTTKEEPGWPSFGQLLIDLCKLALEFVTNHLVPARFKTSHNLRPLKDRLKMPEDEQEPPLVQRHTAPVPISESRHAHLPKPSDSYPGHKTAKMRSSSAIKDPTLTSSKHHRSSSKRQDYAEFYASGEVVQPKIHKERSRRRHRDKTFDTEPKKASSDTVKPVEYSNSSKFDHFNMRSSKYGPENPFRF</sequence>
<dbReference type="eggNOG" id="ENOG502QR9M">
    <property type="taxonomic scope" value="Eukaryota"/>
</dbReference>
<gene>
    <name evidence="3" type="ORF">EUTSA_v10020396mg</name>
</gene>
<evidence type="ECO:0008006" key="5">
    <source>
        <dbReference type="Google" id="ProtNLM"/>
    </source>
</evidence>
<dbReference type="STRING" id="72664.V4NPQ0"/>
<organism evidence="3 4">
    <name type="scientific">Eutrema salsugineum</name>
    <name type="common">Saltwater cress</name>
    <name type="synonym">Sisymbrium salsugineum</name>
    <dbReference type="NCBI Taxonomy" id="72664"/>
    <lineage>
        <taxon>Eukaryota</taxon>
        <taxon>Viridiplantae</taxon>
        <taxon>Streptophyta</taxon>
        <taxon>Embryophyta</taxon>
        <taxon>Tracheophyta</taxon>
        <taxon>Spermatophyta</taxon>
        <taxon>Magnoliopsida</taxon>
        <taxon>eudicotyledons</taxon>
        <taxon>Gunneridae</taxon>
        <taxon>Pentapetalae</taxon>
        <taxon>rosids</taxon>
        <taxon>malvids</taxon>
        <taxon>Brassicales</taxon>
        <taxon>Brassicaceae</taxon>
        <taxon>Eutremeae</taxon>
        <taxon>Eutrema</taxon>
    </lineage>
</organism>
<dbReference type="PANTHER" id="PTHR13833:SF73">
    <property type="entry name" value="NHL DOMAIN-CONTAINING PROTEIN"/>
    <property type="match status" value="1"/>
</dbReference>
<dbReference type="InterPro" id="IPR001258">
    <property type="entry name" value="NHL_repeat"/>
</dbReference>
<keyword evidence="1" id="KW-0677">Repeat</keyword>
<dbReference type="Pfam" id="PF01436">
    <property type="entry name" value="NHL"/>
    <property type="match status" value="1"/>
</dbReference>
<accession>V4NPQ0</accession>
<feature type="compositionally biased region" description="Basic and acidic residues" evidence="2">
    <location>
        <begin position="524"/>
        <end position="534"/>
    </location>
</feature>
<dbReference type="InterPro" id="IPR011042">
    <property type="entry name" value="6-blade_b-propeller_TolB-like"/>
</dbReference>
<dbReference type="SUPFAM" id="SSF101898">
    <property type="entry name" value="NHL repeat"/>
    <property type="match status" value="1"/>
</dbReference>
<proteinExistence type="predicted"/>
<dbReference type="PANTHER" id="PTHR13833">
    <property type="match status" value="1"/>
</dbReference>
<dbReference type="OMA" id="GATMDDK"/>
<dbReference type="EMBL" id="KI517408">
    <property type="protein sequence ID" value="ESQ48491.1"/>
    <property type="molecule type" value="Genomic_DNA"/>
</dbReference>
<evidence type="ECO:0000313" key="3">
    <source>
        <dbReference type="EMBL" id="ESQ48491.1"/>
    </source>
</evidence>
<reference evidence="3 4" key="1">
    <citation type="journal article" date="2013" name="Front. Plant Sci.">
        <title>The Reference Genome of the Halophytic Plant Eutrema salsugineum.</title>
        <authorList>
            <person name="Yang R."/>
            <person name="Jarvis D.E."/>
            <person name="Chen H."/>
            <person name="Beilstein M.A."/>
            <person name="Grimwood J."/>
            <person name="Jenkins J."/>
            <person name="Shu S."/>
            <person name="Prochnik S."/>
            <person name="Xin M."/>
            <person name="Ma C."/>
            <person name="Schmutz J."/>
            <person name="Wing R.A."/>
            <person name="Mitchell-Olds T."/>
            <person name="Schumaker K.S."/>
            <person name="Wang X."/>
        </authorList>
    </citation>
    <scope>NUCLEOTIDE SEQUENCE [LARGE SCALE GENOMIC DNA]</scope>
</reference>
<evidence type="ECO:0000256" key="2">
    <source>
        <dbReference type="SAM" id="MobiDB-lite"/>
    </source>
</evidence>
<protein>
    <recommendedName>
        <fullName evidence="5">NHL repeat-containing protein</fullName>
    </recommendedName>
</protein>
<name>V4NPQ0_EUTSA</name>
<dbReference type="Gramene" id="ESQ48491">
    <property type="protein sequence ID" value="ESQ48491"/>
    <property type="gene ID" value="EUTSA_v10020396mg"/>
</dbReference>
<keyword evidence="4" id="KW-1185">Reference proteome</keyword>